<evidence type="ECO:0000313" key="1">
    <source>
        <dbReference type="EMBL" id="KAJ4975755.1"/>
    </source>
</evidence>
<comment type="caution">
    <text evidence="1">The sequence shown here is derived from an EMBL/GenBank/DDBJ whole genome shotgun (WGS) entry which is preliminary data.</text>
</comment>
<proteinExistence type="predicted"/>
<protein>
    <submittedName>
        <fullName evidence="1">Uncharacterized protein</fullName>
    </submittedName>
</protein>
<dbReference type="Proteomes" id="UP001141806">
    <property type="component" value="Unassembled WGS sequence"/>
</dbReference>
<organism evidence="1 2">
    <name type="scientific">Protea cynaroides</name>
    <dbReference type="NCBI Taxonomy" id="273540"/>
    <lineage>
        <taxon>Eukaryota</taxon>
        <taxon>Viridiplantae</taxon>
        <taxon>Streptophyta</taxon>
        <taxon>Embryophyta</taxon>
        <taxon>Tracheophyta</taxon>
        <taxon>Spermatophyta</taxon>
        <taxon>Magnoliopsida</taxon>
        <taxon>Proteales</taxon>
        <taxon>Proteaceae</taxon>
        <taxon>Protea</taxon>
    </lineage>
</organism>
<gene>
    <name evidence="1" type="ORF">NE237_000861</name>
</gene>
<name>A0A9Q0KS97_9MAGN</name>
<accession>A0A9Q0KS97</accession>
<sequence>MSDEFQPWILVGILLLQETISIHKIPGFWMFNKKKEGNSPEISSTFIFSSPCAHQIQIQIPLIRKYQPTELSNHMLSCIRHFLFPRKSSQSEIPIGSITDCISNCTIWILKGSSGDFHHEEGWIEIFFSAPIGCKDWILVSLYTNVLVCGSIEIQPLDQPQPQDPPAI</sequence>
<dbReference type="EMBL" id="JAMYWD010000003">
    <property type="protein sequence ID" value="KAJ4975755.1"/>
    <property type="molecule type" value="Genomic_DNA"/>
</dbReference>
<keyword evidence="2" id="KW-1185">Reference proteome</keyword>
<reference evidence="1" key="1">
    <citation type="journal article" date="2023" name="Plant J.">
        <title>The genome of the king protea, Protea cynaroides.</title>
        <authorList>
            <person name="Chang J."/>
            <person name="Duong T.A."/>
            <person name="Schoeman C."/>
            <person name="Ma X."/>
            <person name="Roodt D."/>
            <person name="Barker N."/>
            <person name="Li Z."/>
            <person name="Van de Peer Y."/>
            <person name="Mizrachi E."/>
        </authorList>
    </citation>
    <scope>NUCLEOTIDE SEQUENCE</scope>
    <source>
        <tissue evidence="1">Young leaves</tissue>
    </source>
</reference>
<evidence type="ECO:0000313" key="2">
    <source>
        <dbReference type="Proteomes" id="UP001141806"/>
    </source>
</evidence>
<dbReference type="AlphaFoldDB" id="A0A9Q0KS97"/>